<dbReference type="AlphaFoldDB" id="B0VIT6"/>
<dbReference type="STRING" id="459349.CLOAM0082"/>
<gene>
    <name evidence="1" type="ordered locus">CLOAM0082</name>
</gene>
<proteinExistence type="predicted"/>
<evidence type="ECO:0000313" key="1">
    <source>
        <dbReference type="EMBL" id="CAO79996.1"/>
    </source>
</evidence>
<dbReference type="Proteomes" id="UP000002019">
    <property type="component" value="Chromosome"/>
</dbReference>
<evidence type="ECO:0000313" key="2">
    <source>
        <dbReference type="Proteomes" id="UP000002019"/>
    </source>
</evidence>
<keyword evidence="2" id="KW-1185">Reference proteome</keyword>
<dbReference type="KEGG" id="caci:CLOAM0082"/>
<dbReference type="EMBL" id="CU466930">
    <property type="protein sequence ID" value="CAO79996.1"/>
    <property type="molecule type" value="Genomic_DNA"/>
</dbReference>
<protein>
    <submittedName>
        <fullName evidence="1">Uncharacterized protein</fullName>
    </submittedName>
</protein>
<reference evidence="1 2" key="1">
    <citation type="journal article" date="2008" name="J. Bacteriol.">
        <title>'Candidatus Cloacamonas acidaminovorans': genome sequence reconstruction provides a first glimpse of a new bacterial division.</title>
        <authorList>
            <person name="Pelletier E."/>
            <person name="Kreimeyer A."/>
            <person name="Bocs S."/>
            <person name="Rouy Z."/>
            <person name="Gyapay G."/>
            <person name="Chouari R."/>
            <person name="Riviere D."/>
            <person name="Ganesan A."/>
            <person name="Daegelen P."/>
            <person name="Sghir A."/>
            <person name="Cohen G.N."/>
            <person name="Medigue C."/>
            <person name="Weissenbach J."/>
            <person name="Le Paslier D."/>
        </authorList>
    </citation>
    <scope>NUCLEOTIDE SEQUENCE [LARGE SCALE GENOMIC DNA]</scope>
    <source>
        <strain evidence="2">Evry</strain>
    </source>
</reference>
<organism evidence="1 2">
    <name type="scientific">Cloacimonas acidaminovorans (strain Evry)</name>
    <dbReference type="NCBI Taxonomy" id="459349"/>
    <lineage>
        <taxon>Bacteria</taxon>
        <taxon>Pseudomonadati</taxon>
        <taxon>Candidatus Cloacimonadota</taxon>
        <taxon>Candidatus Cloacimonadia</taxon>
        <taxon>Candidatus Cloacimonadales</taxon>
        <taxon>Candidatus Cloacimonadaceae</taxon>
        <taxon>Candidatus Cloacimonas</taxon>
    </lineage>
</organism>
<sequence length="39" mass="4623">MPNSDLPRGMQFLIFYYIFKYEYNLAKSKAITLNFRGGD</sequence>
<name>B0VIT6_CLOAI</name>
<accession>B0VIT6</accession>
<dbReference type="HOGENOM" id="CLU_3307039_0_0_0"/>